<protein>
    <submittedName>
        <fullName evidence="2">Uncharacterized protein</fullName>
    </submittedName>
</protein>
<gene>
    <name evidence="2" type="ORF">NM686_003735</name>
</gene>
<keyword evidence="3" id="KW-1185">Reference proteome</keyword>
<evidence type="ECO:0000256" key="1">
    <source>
        <dbReference type="SAM" id="Phobius"/>
    </source>
</evidence>
<keyword evidence="1" id="KW-0812">Transmembrane</keyword>
<evidence type="ECO:0000313" key="2">
    <source>
        <dbReference type="EMBL" id="WAR45636.1"/>
    </source>
</evidence>
<proteinExistence type="predicted"/>
<keyword evidence="1" id="KW-0472">Membrane</keyword>
<keyword evidence="1" id="KW-1133">Transmembrane helix</keyword>
<dbReference type="Proteomes" id="UP001162780">
    <property type="component" value="Chromosome"/>
</dbReference>
<dbReference type="EMBL" id="CP113517">
    <property type="protein sequence ID" value="WAR45636.1"/>
    <property type="molecule type" value="Genomic_DNA"/>
</dbReference>
<organism evidence="2 3">
    <name type="scientific">Methylomonas rapida</name>
    <dbReference type="NCBI Taxonomy" id="2963939"/>
    <lineage>
        <taxon>Bacteria</taxon>
        <taxon>Pseudomonadati</taxon>
        <taxon>Pseudomonadota</taxon>
        <taxon>Gammaproteobacteria</taxon>
        <taxon>Methylococcales</taxon>
        <taxon>Methylococcaceae</taxon>
        <taxon>Methylomonas</taxon>
    </lineage>
</organism>
<accession>A0ABY7GMC7</accession>
<reference evidence="2" key="1">
    <citation type="submission" date="2022-11" db="EMBL/GenBank/DDBJ databases">
        <title>Methylomonas rapida sp. nov., Carotenoid-Producing Obligate Methanotrophs with High Growth Characteristics and Biotechnological Potential.</title>
        <authorList>
            <person name="Tikhonova E.N."/>
            <person name="Suleimanov R.Z."/>
            <person name="Miroshnikov K."/>
            <person name="Oshkin I.Y."/>
            <person name="Belova S.E."/>
            <person name="Danilova O.V."/>
            <person name="Ashikhmin A."/>
            <person name="Konopkin A."/>
            <person name="But S.Y."/>
            <person name="Khmelenina V.N."/>
            <person name="Kuznetsov N."/>
            <person name="Pimenov N.V."/>
            <person name="Dedysh S.N."/>
        </authorList>
    </citation>
    <scope>NUCLEOTIDE SEQUENCE</scope>
    <source>
        <strain evidence="2">MP1</strain>
    </source>
</reference>
<evidence type="ECO:0000313" key="3">
    <source>
        <dbReference type="Proteomes" id="UP001162780"/>
    </source>
</evidence>
<name>A0ABY7GMC7_9GAMM</name>
<feature type="transmembrane region" description="Helical" evidence="1">
    <location>
        <begin position="6"/>
        <end position="26"/>
    </location>
</feature>
<sequence>MRQSSWFFFGITAEAIVLSLLLLHAASSENAQQSSLAQKAALVKNLRLTDLCLFTEARYTRHLSQADLNTAFQDHPLSLEHFPSGSFTQPNLPNEAP</sequence>
<dbReference type="RefSeq" id="WP_255186545.1">
    <property type="nucleotide sequence ID" value="NZ_CP113517.1"/>
</dbReference>